<protein>
    <submittedName>
        <fullName evidence="1">Uncharacterized protein</fullName>
    </submittedName>
</protein>
<dbReference type="Pfam" id="PF19463">
    <property type="entry name" value="DUF6000"/>
    <property type="match status" value="1"/>
</dbReference>
<name>A0A1I0S0L9_9FLAO</name>
<dbReference type="STRING" id="356305.SAMN05421841_3645"/>
<evidence type="ECO:0000313" key="1">
    <source>
        <dbReference type="EMBL" id="SEW47851.1"/>
    </source>
</evidence>
<gene>
    <name evidence="1" type="ORF">SAMN05421841_3645</name>
</gene>
<organism evidence="1 2">
    <name type="scientific">Chryseobacterium wanjuense</name>
    <dbReference type="NCBI Taxonomy" id="356305"/>
    <lineage>
        <taxon>Bacteria</taxon>
        <taxon>Pseudomonadati</taxon>
        <taxon>Bacteroidota</taxon>
        <taxon>Flavobacteriia</taxon>
        <taxon>Flavobacteriales</taxon>
        <taxon>Weeksellaceae</taxon>
        <taxon>Chryseobacterium group</taxon>
        <taxon>Chryseobacterium</taxon>
    </lineage>
</organism>
<accession>A0A1I0S0L9</accession>
<dbReference type="RefSeq" id="WP_139176886.1">
    <property type="nucleotide sequence ID" value="NZ_FOIU01000003.1"/>
</dbReference>
<proteinExistence type="predicted"/>
<sequence>MNNDLQNEMNLHSAGATVRHASVFNHLETYKNQFQLSQEFINKWVLPLYMKIRNPHDNSWIDYIKHHKDEITEEVVLALLGDFNWRTRTVGAYFSAIKNYENQIDIIGIHLLKSEVCYAGDVYAVVLAFYNTPKTIEYLNQYLEYYLQKPELYFDQERVLETVAYLDSVNKTNHLSKHLDQWNTMLESRGEISKIRTIQIAKIIEEQEGKTKAQNFLNTLNHVIINPELSTKHISEQIVLLNKLRDFFA</sequence>
<dbReference type="AlphaFoldDB" id="A0A1I0S0L9"/>
<dbReference type="OrthoDB" id="8702693at2"/>
<evidence type="ECO:0000313" key="2">
    <source>
        <dbReference type="Proteomes" id="UP000199469"/>
    </source>
</evidence>
<dbReference type="InterPro" id="IPR046042">
    <property type="entry name" value="DUF6000"/>
</dbReference>
<keyword evidence="2" id="KW-1185">Reference proteome</keyword>
<dbReference type="Proteomes" id="UP000199469">
    <property type="component" value="Unassembled WGS sequence"/>
</dbReference>
<reference evidence="2" key="1">
    <citation type="submission" date="2016-10" db="EMBL/GenBank/DDBJ databases">
        <authorList>
            <person name="Varghese N."/>
            <person name="Submissions S."/>
        </authorList>
    </citation>
    <scope>NUCLEOTIDE SEQUENCE [LARGE SCALE GENOMIC DNA]</scope>
    <source>
        <strain evidence="2">DSM 17724</strain>
    </source>
</reference>
<dbReference type="EMBL" id="FOIU01000003">
    <property type="protein sequence ID" value="SEW47851.1"/>
    <property type="molecule type" value="Genomic_DNA"/>
</dbReference>